<name>A0A0G2G0U1_PHACM</name>
<gene>
    <name evidence="12" type="ORF">UCRPC4_g05474</name>
</gene>
<dbReference type="Proteomes" id="UP000053317">
    <property type="component" value="Unassembled WGS sequence"/>
</dbReference>
<dbReference type="GO" id="GO:0043111">
    <property type="term" value="P:replication fork arrest"/>
    <property type="evidence" value="ECO:0007669"/>
    <property type="project" value="TreeGrafter"/>
</dbReference>
<dbReference type="GO" id="GO:0000076">
    <property type="term" value="P:DNA replication checkpoint signaling"/>
    <property type="evidence" value="ECO:0007669"/>
    <property type="project" value="UniProtKB-UniRule"/>
</dbReference>
<reference evidence="12 13" key="2">
    <citation type="submission" date="2015-05" db="EMBL/GenBank/DDBJ databases">
        <authorList>
            <person name="Morales-Cruz A."/>
            <person name="Amrine K.C."/>
            <person name="Cantu D."/>
        </authorList>
    </citation>
    <scope>NUCLEOTIDE SEQUENCE [LARGE SCALE GENOMIC DNA]</scope>
    <source>
        <strain evidence="12">UCRPC4</strain>
    </source>
</reference>
<evidence type="ECO:0000256" key="9">
    <source>
        <dbReference type="RuleBase" id="RU366049"/>
    </source>
</evidence>
<feature type="compositionally biased region" description="Polar residues" evidence="10">
    <location>
        <begin position="244"/>
        <end position="255"/>
    </location>
</feature>
<evidence type="ECO:0000256" key="10">
    <source>
        <dbReference type="SAM" id="MobiDB-lite"/>
    </source>
</evidence>
<keyword evidence="5" id="KW-0236">DNA replication inhibitor</keyword>
<comment type="subunit">
    <text evidence="3">Component of the fork protection complex (FPC) consisting of TOF1 and CSM3.</text>
</comment>
<evidence type="ECO:0000259" key="11">
    <source>
        <dbReference type="Pfam" id="PF07962"/>
    </source>
</evidence>
<dbReference type="OrthoDB" id="437078at2759"/>
<evidence type="ECO:0000256" key="7">
    <source>
        <dbReference type="ARBA" id="ARBA00023306"/>
    </source>
</evidence>
<dbReference type="GO" id="GO:0006974">
    <property type="term" value="P:DNA damage response"/>
    <property type="evidence" value="ECO:0007669"/>
    <property type="project" value="UniProtKB-KW"/>
</dbReference>
<comment type="caution">
    <text evidence="12">The sequence shown here is derived from an EMBL/GenBank/DDBJ whole genome shotgun (WGS) entry which is preliminary data.</text>
</comment>
<evidence type="ECO:0000313" key="13">
    <source>
        <dbReference type="Proteomes" id="UP000053317"/>
    </source>
</evidence>
<keyword evidence="13" id="KW-1185">Reference proteome</keyword>
<evidence type="ECO:0000256" key="5">
    <source>
        <dbReference type="ARBA" id="ARBA00022880"/>
    </source>
</evidence>
<feature type="compositionally biased region" description="Acidic residues" evidence="10">
    <location>
        <begin position="331"/>
        <end position="341"/>
    </location>
</feature>
<evidence type="ECO:0000256" key="6">
    <source>
        <dbReference type="ARBA" id="ARBA00023242"/>
    </source>
</evidence>
<dbReference type="PANTHER" id="PTHR13220:SF11">
    <property type="entry name" value="TIMELESS-INTERACTING PROTEIN"/>
    <property type="match status" value="1"/>
</dbReference>
<dbReference type="GO" id="GO:0003677">
    <property type="term" value="F:DNA binding"/>
    <property type="evidence" value="ECO:0007669"/>
    <property type="project" value="TreeGrafter"/>
</dbReference>
<protein>
    <recommendedName>
        <fullName evidence="9">Chromosome segregation in meiosis protein</fullName>
    </recommendedName>
</protein>
<feature type="region of interest" description="Disordered" evidence="10">
    <location>
        <begin position="163"/>
        <end position="468"/>
    </location>
</feature>
<dbReference type="GO" id="GO:0031297">
    <property type="term" value="P:replication fork processing"/>
    <property type="evidence" value="ECO:0007669"/>
    <property type="project" value="UniProtKB-UniRule"/>
</dbReference>
<comment type="subcellular location">
    <subcellularLocation>
        <location evidence="1 9">Nucleus</location>
    </subcellularLocation>
</comment>
<feature type="region of interest" description="Disordered" evidence="10">
    <location>
        <begin position="28"/>
        <end position="58"/>
    </location>
</feature>
<dbReference type="EMBL" id="LCWF01000140">
    <property type="protein sequence ID" value="KKY17573.1"/>
    <property type="molecule type" value="Genomic_DNA"/>
</dbReference>
<dbReference type="InterPro" id="IPR012923">
    <property type="entry name" value="Csm3"/>
</dbReference>
<dbReference type="InterPro" id="IPR040038">
    <property type="entry name" value="TIPIN/Csm3/Swi3"/>
</dbReference>
<dbReference type="Pfam" id="PF07962">
    <property type="entry name" value="Swi3"/>
    <property type="match status" value="1"/>
</dbReference>
<organism evidence="12 13">
    <name type="scientific">Phaeomoniella chlamydospora</name>
    <name type="common">Phaeoacremonium chlamydosporum</name>
    <dbReference type="NCBI Taxonomy" id="158046"/>
    <lineage>
        <taxon>Eukaryota</taxon>
        <taxon>Fungi</taxon>
        <taxon>Dikarya</taxon>
        <taxon>Ascomycota</taxon>
        <taxon>Pezizomycotina</taxon>
        <taxon>Eurotiomycetes</taxon>
        <taxon>Chaetothyriomycetidae</taxon>
        <taxon>Phaeomoniellales</taxon>
        <taxon>Phaeomoniellaceae</taxon>
        <taxon>Phaeomoniella</taxon>
    </lineage>
</organism>
<accession>A0A0G2G0U1</accession>
<feature type="compositionally biased region" description="Acidic residues" evidence="10">
    <location>
        <begin position="228"/>
        <end position="238"/>
    </location>
</feature>
<evidence type="ECO:0000256" key="3">
    <source>
        <dbReference type="ARBA" id="ARBA00011217"/>
    </source>
</evidence>
<dbReference type="GO" id="GO:0031298">
    <property type="term" value="C:replication fork protection complex"/>
    <property type="evidence" value="ECO:0007669"/>
    <property type="project" value="TreeGrafter"/>
</dbReference>
<evidence type="ECO:0000313" key="12">
    <source>
        <dbReference type="EMBL" id="KKY17573.1"/>
    </source>
</evidence>
<keyword evidence="4 9" id="KW-0227">DNA damage</keyword>
<feature type="compositionally biased region" description="Low complexity" evidence="10">
    <location>
        <begin position="320"/>
        <end position="330"/>
    </location>
</feature>
<proteinExistence type="inferred from homology"/>
<comment type="similarity">
    <text evidence="2 9">Belongs to the CSM3 family.</text>
</comment>
<comment type="function">
    <text evidence="8">Forms a fork protection complex (FPC) with TOF1 and which is required for chromosome segregation during meiosis and DNA damage repair. FPC coordinates leading and lagging strand synthesis and moves with the replication fork. FPC stabilizes replication forks in a configuration that is recognized by replication checkpoint sensors.</text>
</comment>
<reference evidence="12 13" key="1">
    <citation type="submission" date="2015-05" db="EMBL/GenBank/DDBJ databases">
        <title>Distinctive expansion of gene families associated with plant cell wall degradation and secondary metabolism in the genomes of grapevine trunk pathogens.</title>
        <authorList>
            <person name="Lawrence D.P."/>
            <person name="Travadon R."/>
            <person name="Rolshausen P.E."/>
            <person name="Baumgartner K."/>
        </authorList>
    </citation>
    <scope>NUCLEOTIDE SEQUENCE [LARGE SCALE GENOMIC DNA]</scope>
    <source>
        <strain evidence="12">UCRPC4</strain>
    </source>
</reference>
<feature type="domain" description="Chromosome segregation in meiosis protein 3" evidence="11">
    <location>
        <begin position="77"/>
        <end position="161"/>
    </location>
</feature>
<comment type="function">
    <text evidence="9">Plays an important role in the control of DNA replication and the maintenance of replication fork stability.</text>
</comment>
<dbReference type="AlphaFoldDB" id="A0A0G2G0U1"/>
<keyword evidence="7 9" id="KW-0131">Cell cycle</keyword>
<feature type="compositionally biased region" description="Basic and acidic residues" evidence="10">
    <location>
        <begin position="304"/>
        <end position="314"/>
    </location>
</feature>
<sequence>MARRPNTATAEALDDVFDNYMVDSDEDPFRDLDTTLEGPKDTTNNTKKRKTTSDDENDRLGVDEKVKVIKKRMPVPKLDEARLLSQAGLPKLKASFRSKLAPKLKGKGHEFSDAAKLLQFYQLWLDALYPRAKFADGLAMIEKVGHSKRMQVMRKAWIDEGKRKTGDYMDDDDYRPSQPRAADAATGSTTNPEGPAAGKATGDSIFGNRQTEDDSFFIPEMNSRSENEPDGPPEDELDAILAEQESTQPNISKPSVRQPANDDSEGEDDLDALLAEEDARRKKSQQPSSRSTVLDDEDDVDALLAEHDARRKETAPITPPTVTKKAATPPAEEEDELDDLDALLAEHDAAQSQDNTTVQPEPATHTAAPSPEPQPSSIPSHNPDLDLNDLPASQDLPPHPPVHSAATLPTTSKQEESTDTNPNPSHPPLTSIHVPVPDDEDATGLLPSSSPVKDPENVELDERDLEGF</sequence>
<dbReference type="PANTHER" id="PTHR13220">
    <property type="entry name" value="TIMELESS INTERACTING-RELATED"/>
    <property type="match status" value="1"/>
</dbReference>
<keyword evidence="6 9" id="KW-0539">Nucleus</keyword>
<evidence type="ECO:0000256" key="8">
    <source>
        <dbReference type="ARBA" id="ARBA00025496"/>
    </source>
</evidence>
<evidence type="ECO:0000256" key="4">
    <source>
        <dbReference type="ARBA" id="ARBA00022763"/>
    </source>
</evidence>
<evidence type="ECO:0000256" key="2">
    <source>
        <dbReference type="ARBA" id="ARBA00006075"/>
    </source>
</evidence>
<feature type="compositionally biased region" description="Acidic residues" evidence="10">
    <location>
        <begin position="457"/>
        <end position="468"/>
    </location>
</feature>
<evidence type="ECO:0000256" key="1">
    <source>
        <dbReference type="ARBA" id="ARBA00004123"/>
    </source>
</evidence>
<feature type="compositionally biased region" description="Acidic residues" evidence="10">
    <location>
        <begin position="262"/>
        <end position="276"/>
    </location>
</feature>